<dbReference type="PANTHER" id="PTHR30273:SF2">
    <property type="entry name" value="PROTEIN FECR"/>
    <property type="match status" value="1"/>
</dbReference>
<evidence type="ECO:0000313" key="5">
    <source>
        <dbReference type="Proteomes" id="UP000265366"/>
    </source>
</evidence>
<gene>
    <name evidence="4" type="ORF">D2V17_01095</name>
</gene>
<dbReference type="Proteomes" id="UP000265366">
    <property type="component" value="Unassembled WGS sequence"/>
</dbReference>
<proteinExistence type="predicted"/>
<evidence type="ECO:0000259" key="3">
    <source>
        <dbReference type="Pfam" id="PF16220"/>
    </source>
</evidence>
<reference evidence="4 5" key="1">
    <citation type="submission" date="2018-08" db="EMBL/GenBank/DDBJ databases">
        <title>Erythrobacter zhengii sp.nov., a bacterium isolated from deep-sea sediment.</title>
        <authorList>
            <person name="Fang C."/>
            <person name="Wu Y.-H."/>
            <person name="Sun C."/>
            <person name="Wang H."/>
            <person name="Cheng H."/>
            <person name="Meng F.-X."/>
            <person name="Wang C.-S."/>
            <person name="Xu X.-W."/>
        </authorList>
    </citation>
    <scope>NUCLEOTIDE SEQUENCE [LARGE SCALE GENOMIC DNA]</scope>
    <source>
        <strain evidence="4 5">CCTCC AB 2015396</strain>
    </source>
</reference>
<dbReference type="Pfam" id="PF16220">
    <property type="entry name" value="DUF4880"/>
    <property type="match status" value="1"/>
</dbReference>
<feature type="domain" description="FecR N-terminal" evidence="3">
    <location>
        <begin position="17"/>
        <end position="54"/>
    </location>
</feature>
<dbReference type="Gene3D" id="3.55.50.30">
    <property type="match status" value="1"/>
</dbReference>
<accession>A0A3A1PJ29</accession>
<feature type="domain" description="FecR protein" evidence="2">
    <location>
        <begin position="125"/>
        <end position="218"/>
    </location>
</feature>
<evidence type="ECO:0000259" key="2">
    <source>
        <dbReference type="Pfam" id="PF04773"/>
    </source>
</evidence>
<dbReference type="InterPro" id="IPR032623">
    <property type="entry name" value="FecR_N"/>
</dbReference>
<dbReference type="Gene3D" id="2.60.120.1440">
    <property type="match status" value="1"/>
</dbReference>
<dbReference type="InterPro" id="IPR012373">
    <property type="entry name" value="Ferrdict_sens_TM"/>
</dbReference>
<evidence type="ECO:0000256" key="1">
    <source>
        <dbReference type="SAM" id="Phobius"/>
    </source>
</evidence>
<sequence>MAPPPPETSPDDDVRLAAAEWFARMRSPDAERHRAEFDTWYRADPAHAAAYNRMRLRWDQGRLVGHTPSGQGRKGLPAPPRRRFRLRALALAATLAAMLVLGAVLISAWSTLPDAGPGVQIAASDTLETPRGDIRRVSLADGSVVTLDSDSRISVAFSSGERRLRLVAGRARFEVAHDAGRPFIVAAGGGEVVATGTRFDVSLIGGRPRVRLIEGSVEVRRSKSGAAGDAAAPAVRLKPGQMALVDRPASPETAPAAGESWVSGTLSFENAPLENVLAEANRYAARQVRLGDPGLGKLRFTGGFRAGDPDQLAQALATAFGLRVDHDPQGNAVLMRP</sequence>
<keyword evidence="1" id="KW-0812">Transmembrane</keyword>
<evidence type="ECO:0000313" key="4">
    <source>
        <dbReference type="EMBL" id="RIV92735.1"/>
    </source>
</evidence>
<dbReference type="RefSeq" id="WP_119591304.1">
    <property type="nucleotide sequence ID" value="NZ_QXFM01000007.1"/>
</dbReference>
<comment type="caution">
    <text evidence="4">The sequence shown here is derived from an EMBL/GenBank/DDBJ whole genome shotgun (WGS) entry which is preliminary data.</text>
</comment>
<dbReference type="PANTHER" id="PTHR30273">
    <property type="entry name" value="PERIPLASMIC SIGNAL SENSOR AND SIGMA FACTOR ACTIVATOR FECR-RELATED"/>
    <property type="match status" value="1"/>
</dbReference>
<protein>
    <submittedName>
        <fullName evidence="4">DUF4880 domain-containing protein</fullName>
    </submittedName>
</protein>
<dbReference type="GO" id="GO:0016989">
    <property type="term" value="F:sigma factor antagonist activity"/>
    <property type="evidence" value="ECO:0007669"/>
    <property type="project" value="TreeGrafter"/>
</dbReference>
<dbReference type="InterPro" id="IPR006860">
    <property type="entry name" value="FecR"/>
</dbReference>
<dbReference type="EMBL" id="QXFM01000007">
    <property type="protein sequence ID" value="RIV92735.1"/>
    <property type="molecule type" value="Genomic_DNA"/>
</dbReference>
<dbReference type="Pfam" id="PF04773">
    <property type="entry name" value="FecR"/>
    <property type="match status" value="1"/>
</dbReference>
<dbReference type="OrthoDB" id="9798846at2"/>
<dbReference type="PIRSF" id="PIRSF018266">
    <property type="entry name" value="FecR"/>
    <property type="match status" value="1"/>
</dbReference>
<name>A0A3A1PJ29_9SPHN</name>
<organism evidence="4 5">
    <name type="scientific">Aurantiacibacter xanthus</name>
    <dbReference type="NCBI Taxonomy" id="1784712"/>
    <lineage>
        <taxon>Bacteria</taxon>
        <taxon>Pseudomonadati</taxon>
        <taxon>Pseudomonadota</taxon>
        <taxon>Alphaproteobacteria</taxon>
        <taxon>Sphingomonadales</taxon>
        <taxon>Erythrobacteraceae</taxon>
        <taxon>Aurantiacibacter</taxon>
    </lineage>
</organism>
<keyword evidence="1" id="KW-1133">Transmembrane helix</keyword>
<keyword evidence="5" id="KW-1185">Reference proteome</keyword>
<keyword evidence="1" id="KW-0472">Membrane</keyword>
<feature type="transmembrane region" description="Helical" evidence="1">
    <location>
        <begin position="88"/>
        <end position="109"/>
    </location>
</feature>
<dbReference type="AlphaFoldDB" id="A0A3A1PJ29"/>